<dbReference type="InterPro" id="IPR045500">
    <property type="entry name" value="DUF6491"/>
</dbReference>
<dbReference type="RefSeq" id="WP_166697805.1">
    <property type="nucleotide sequence ID" value="NZ_JAAQTL010000001.1"/>
</dbReference>
<gene>
    <name evidence="2" type="ORF">HBF32_01155</name>
</gene>
<accession>A0A7X5TNS6</accession>
<evidence type="ECO:0000313" key="2">
    <source>
        <dbReference type="EMBL" id="NID14073.1"/>
    </source>
</evidence>
<name>A0A7X5TNS6_9GAMM</name>
<dbReference type="Pfam" id="PF20101">
    <property type="entry name" value="DUF6491"/>
    <property type="match status" value="1"/>
</dbReference>
<evidence type="ECO:0000313" key="3">
    <source>
        <dbReference type="Proteomes" id="UP000518878"/>
    </source>
</evidence>
<organism evidence="2 3">
    <name type="scientific">Luteibacter yeojuensis</name>
    <dbReference type="NCBI Taxonomy" id="345309"/>
    <lineage>
        <taxon>Bacteria</taxon>
        <taxon>Pseudomonadati</taxon>
        <taxon>Pseudomonadota</taxon>
        <taxon>Gammaproteobacteria</taxon>
        <taxon>Lysobacterales</taxon>
        <taxon>Rhodanobacteraceae</taxon>
        <taxon>Luteibacter</taxon>
    </lineage>
</organism>
<dbReference type="AlphaFoldDB" id="A0A7X5TNS6"/>
<keyword evidence="3" id="KW-1185">Reference proteome</keyword>
<reference evidence="2 3" key="1">
    <citation type="journal article" date="2006" name="Int. J. Syst. Evol. Microbiol.">
        <title>Dyella yeojuensis sp. nov., isolated from greenhouse soil in Korea.</title>
        <authorList>
            <person name="Kim B.Y."/>
            <person name="Weon H.Y."/>
            <person name="Lee K.H."/>
            <person name="Seok S.J."/>
            <person name="Kwon S.W."/>
            <person name="Go S.J."/>
            <person name="Stackebrandt E."/>
        </authorList>
    </citation>
    <scope>NUCLEOTIDE SEQUENCE [LARGE SCALE GENOMIC DNA]</scope>
    <source>
        <strain evidence="2 3">DSM 17673</strain>
    </source>
</reference>
<feature type="chain" id="PRO_5031485572" evidence="1">
    <location>
        <begin position="21"/>
        <end position="145"/>
    </location>
</feature>
<dbReference type="Proteomes" id="UP000518878">
    <property type="component" value="Unassembled WGS sequence"/>
</dbReference>
<feature type="signal peptide" evidence="1">
    <location>
        <begin position="1"/>
        <end position="20"/>
    </location>
</feature>
<proteinExistence type="predicted"/>
<evidence type="ECO:0000256" key="1">
    <source>
        <dbReference type="SAM" id="SignalP"/>
    </source>
</evidence>
<keyword evidence="1" id="KW-0732">Signal</keyword>
<dbReference type="EMBL" id="JAAQTL010000001">
    <property type="protein sequence ID" value="NID14073.1"/>
    <property type="molecule type" value="Genomic_DNA"/>
</dbReference>
<protein>
    <submittedName>
        <fullName evidence="2">Uncharacterized protein</fullName>
    </submittedName>
</protein>
<sequence length="145" mass="16090">MNVRYLLAASLIVTCATVQAQDARPQARHELPVNDCMRTDRISNWAMVDDRTVVVANGPNFFKITTDVDCPRMDLGGGIRFRGAENIKAVAPMRICGSINEQIVRRDDPPCQITSVEKIDKATYKKLEKNAKRKGSGAEPNGMVR</sequence>
<comment type="caution">
    <text evidence="2">The sequence shown here is derived from an EMBL/GenBank/DDBJ whole genome shotgun (WGS) entry which is preliminary data.</text>
</comment>